<dbReference type="Gene3D" id="1.20.1260.10">
    <property type="match status" value="1"/>
</dbReference>
<feature type="region of interest" description="Disordered" evidence="1">
    <location>
        <begin position="31"/>
        <end position="59"/>
    </location>
</feature>
<protein>
    <recommendedName>
        <fullName evidence="3">DUF305 domain-containing protein</fullName>
    </recommendedName>
</protein>
<proteinExistence type="predicted"/>
<name>K9U9R3_CHRTP</name>
<dbReference type="Pfam" id="PF03713">
    <property type="entry name" value="DUF305"/>
    <property type="match status" value="1"/>
</dbReference>
<dbReference type="PANTHER" id="PTHR36933">
    <property type="entry name" value="SLL0788 PROTEIN"/>
    <property type="match status" value="1"/>
</dbReference>
<dbReference type="Proteomes" id="UP000010384">
    <property type="component" value="Plasmid pCHRO.01"/>
</dbReference>
<evidence type="ECO:0000313" key="5">
    <source>
        <dbReference type="Proteomes" id="UP000010384"/>
    </source>
</evidence>
<dbReference type="AlphaFoldDB" id="K9U9R3"/>
<feature type="signal peptide" evidence="2">
    <location>
        <begin position="1"/>
        <end position="34"/>
    </location>
</feature>
<dbReference type="InParanoid" id="K9U9R3"/>
<sequence length="250" mass="27769">MQPNSANTKFLALTLAAIASMTSGLLATGSSVSAKDSKTSNTNPHAKQNMQHGGNMMQHGNTNASGDMQNMQHGGGMMGNGMSMDLGPADANYDLRFIDAMRMHHQGAIQMAKEAQQKSKRPEIKKLASSIIADQNREINQLQQWRQAWYPKAGDKPMAYDTKMGRMMQMSSNQMQGMMMMGDLGAADSKFDLRFMNAMIPHHEGAVTMAQDALKKSKRPEIKQLAKDIIAAQQKEIAQMKQWRKAWYNQ</sequence>
<feature type="domain" description="DUF305" evidence="3">
    <location>
        <begin position="94"/>
        <end position="243"/>
    </location>
</feature>
<geneLocation type="plasmid" evidence="4 5">
    <name>pCHRO.01</name>
</geneLocation>
<feature type="chain" id="PRO_5003936313" description="DUF305 domain-containing protein" evidence="2">
    <location>
        <begin position="35"/>
        <end position="250"/>
    </location>
</feature>
<reference evidence="4 5" key="1">
    <citation type="submission" date="2012-06" db="EMBL/GenBank/DDBJ databases">
        <title>Finished plasmid 1 of genome of Chroococcidiopsis thermalis PCC 7203.</title>
        <authorList>
            <consortium name="US DOE Joint Genome Institute"/>
            <person name="Gugger M."/>
            <person name="Coursin T."/>
            <person name="Rippka R."/>
            <person name="Tandeau De Marsac N."/>
            <person name="Huntemann M."/>
            <person name="Wei C.-L."/>
            <person name="Han J."/>
            <person name="Detter J.C."/>
            <person name="Han C."/>
            <person name="Tapia R."/>
            <person name="Davenport K."/>
            <person name="Daligault H."/>
            <person name="Erkkila T."/>
            <person name="Gu W."/>
            <person name="Munk A.C.C."/>
            <person name="Teshima H."/>
            <person name="Xu Y."/>
            <person name="Chain P."/>
            <person name="Chen A."/>
            <person name="Krypides N."/>
            <person name="Mavromatis K."/>
            <person name="Markowitz V."/>
            <person name="Szeto E."/>
            <person name="Ivanova N."/>
            <person name="Mikhailova N."/>
            <person name="Ovchinnikova G."/>
            <person name="Pagani I."/>
            <person name="Pati A."/>
            <person name="Goodwin L."/>
            <person name="Peters L."/>
            <person name="Pitluck S."/>
            <person name="Woyke T."/>
            <person name="Kerfeld C."/>
        </authorList>
    </citation>
    <scope>NUCLEOTIDE SEQUENCE [LARGE SCALE GENOMIC DNA]</scope>
    <source>
        <strain evidence="4 5">PCC 7203</strain>
        <plasmid evidence="4 5">pCHRO.01</plasmid>
    </source>
</reference>
<evidence type="ECO:0000259" key="3">
    <source>
        <dbReference type="Pfam" id="PF03713"/>
    </source>
</evidence>
<keyword evidence="4" id="KW-0614">Plasmid</keyword>
<dbReference type="PANTHER" id="PTHR36933:SF1">
    <property type="entry name" value="SLL0788 PROTEIN"/>
    <property type="match status" value="1"/>
</dbReference>
<evidence type="ECO:0000313" key="4">
    <source>
        <dbReference type="EMBL" id="AFY90999.1"/>
    </source>
</evidence>
<dbReference type="OrthoDB" id="517560at2"/>
<dbReference type="InterPro" id="IPR005183">
    <property type="entry name" value="DUF305_CopM-like"/>
</dbReference>
<dbReference type="PATRIC" id="fig|251229.3.peg.6599"/>
<dbReference type="HOGENOM" id="CLU_074343_2_0_3"/>
<dbReference type="KEGG" id="cthe:Chro_5646"/>
<evidence type="ECO:0000256" key="2">
    <source>
        <dbReference type="SAM" id="SignalP"/>
    </source>
</evidence>
<keyword evidence="2" id="KW-0732">Signal</keyword>
<accession>K9U9R3</accession>
<organism evidence="4 5">
    <name type="scientific">Chroococcidiopsis thermalis (strain PCC 7203)</name>
    <dbReference type="NCBI Taxonomy" id="251229"/>
    <lineage>
        <taxon>Bacteria</taxon>
        <taxon>Bacillati</taxon>
        <taxon>Cyanobacteriota</taxon>
        <taxon>Cyanophyceae</taxon>
        <taxon>Chroococcidiopsidales</taxon>
        <taxon>Chroococcidiopsidaceae</taxon>
        <taxon>Chroococcidiopsis</taxon>
    </lineage>
</organism>
<keyword evidence="5" id="KW-1185">Reference proteome</keyword>
<gene>
    <name evidence="4" type="ORF">Chro_5646</name>
</gene>
<dbReference type="EMBL" id="CP003598">
    <property type="protein sequence ID" value="AFY90999.1"/>
    <property type="molecule type" value="Genomic_DNA"/>
</dbReference>
<dbReference type="InterPro" id="IPR012347">
    <property type="entry name" value="Ferritin-like"/>
</dbReference>
<evidence type="ECO:0000256" key="1">
    <source>
        <dbReference type="SAM" id="MobiDB-lite"/>
    </source>
</evidence>
<dbReference type="RefSeq" id="WP_015162937.1">
    <property type="nucleotide sequence ID" value="NC_019699.1"/>
</dbReference>